<dbReference type="OrthoDB" id="328123at2759"/>
<dbReference type="InterPro" id="IPR036058">
    <property type="entry name" value="Kazal_dom_sf"/>
</dbReference>
<evidence type="ECO:0000256" key="1">
    <source>
        <dbReference type="SAM" id="MobiDB-lite"/>
    </source>
</evidence>
<dbReference type="CDD" id="cd00104">
    <property type="entry name" value="KAZAL_FS"/>
    <property type="match status" value="1"/>
</dbReference>
<feature type="region of interest" description="Disordered" evidence="1">
    <location>
        <begin position="1"/>
        <end position="108"/>
    </location>
</feature>
<dbReference type="Gene3D" id="3.30.60.30">
    <property type="match status" value="1"/>
</dbReference>
<name>A0A1S3I5W2_LINAN</name>
<keyword evidence="2" id="KW-1185">Reference proteome</keyword>
<dbReference type="Proteomes" id="UP000085678">
    <property type="component" value="Unplaced"/>
</dbReference>
<gene>
    <name evidence="3" type="primary">LOC106161306</name>
</gene>
<dbReference type="PRINTS" id="PR01217">
    <property type="entry name" value="PRICHEXTENSN"/>
</dbReference>
<proteinExistence type="predicted"/>
<feature type="compositionally biased region" description="Low complexity" evidence="1">
    <location>
        <begin position="1"/>
        <end position="19"/>
    </location>
</feature>
<dbReference type="RefSeq" id="XP_013393665.1">
    <property type="nucleotide sequence ID" value="XM_013538211.1"/>
</dbReference>
<sequence length="282" mass="30836">MTSSKPSTAASTTLKLTATQKPATSPKPITHPKQNATTPKPSTSQKPTTTILPTTTTRKPPTTTPKPTTTLKLTATQEPTTSTIKQTTSQEPTTTTIKPTTTLRPTTTKPTTFKLTTLKATTPKATKPATPKATNPTLTPVVNKVTTTAQRDCSHQHRCIWPNRVCGDDGKTYYCERNLNIKNCRDGTNVKVVGKGKCRETPTPSVFKMTTAHKLTTTPKPDFNPCSAPCSKAHKVHCDDHGKKYGSQCEMYHTFCLSKLVWYWNPKEVACKLPDWLAAIIG</sequence>
<feature type="compositionally biased region" description="Low complexity" evidence="1">
    <location>
        <begin position="37"/>
        <end position="81"/>
    </location>
</feature>
<dbReference type="InParanoid" id="A0A1S3I5W2"/>
<feature type="compositionally biased region" description="Polar residues" evidence="1">
    <location>
        <begin position="82"/>
        <end position="91"/>
    </location>
</feature>
<organism evidence="2 3">
    <name type="scientific">Lingula anatina</name>
    <name type="common">Brachiopod</name>
    <name type="synonym">Lingula unguis</name>
    <dbReference type="NCBI Taxonomy" id="7574"/>
    <lineage>
        <taxon>Eukaryota</taxon>
        <taxon>Metazoa</taxon>
        <taxon>Spiralia</taxon>
        <taxon>Lophotrochozoa</taxon>
        <taxon>Brachiopoda</taxon>
        <taxon>Linguliformea</taxon>
        <taxon>Lingulata</taxon>
        <taxon>Lingulida</taxon>
        <taxon>Linguloidea</taxon>
        <taxon>Lingulidae</taxon>
        <taxon>Lingula</taxon>
    </lineage>
</organism>
<reference evidence="3" key="1">
    <citation type="submission" date="2025-08" db="UniProtKB">
        <authorList>
            <consortium name="RefSeq"/>
        </authorList>
    </citation>
    <scope>IDENTIFICATION</scope>
    <source>
        <tissue evidence="3">Gonads</tissue>
    </source>
</reference>
<evidence type="ECO:0000313" key="3">
    <source>
        <dbReference type="RefSeq" id="XP_013393665.1"/>
    </source>
</evidence>
<dbReference type="KEGG" id="lak:106161306"/>
<dbReference type="AlphaFoldDB" id="A0A1S3I5W2"/>
<feature type="compositionally biased region" description="Low complexity" evidence="1">
    <location>
        <begin position="92"/>
        <end position="108"/>
    </location>
</feature>
<evidence type="ECO:0000313" key="2">
    <source>
        <dbReference type="Proteomes" id="UP000085678"/>
    </source>
</evidence>
<protein>
    <submittedName>
        <fullName evidence="3">Salivary glue protein Sgs-3-like</fullName>
    </submittedName>
</protein>
<dbReference type="GeneID" id="106161306"/>
<accession>A0A1S3I5W2</accession>
<dbReference type="SUPFAM" id="SSF100895">
    <property type="entry name" value="Kazal-type serine protease inhibitors"/>
    <property type="match status" value="2"/>
</dbReference>